<evidence type="ECO:0000256" key="3">
    <source>
        <dbReference type="ARBA" id="ARBA00022692"/>
    </source>
</evidence>
<dbReference type="OrthoDB" id="205546at2759"/>
<feature type="transmembrane region" description="Helical" evidence="7">
    <location>
        <begin position="141"/>
        <end position="158"/>
    </location>
</feature>
<keyword evidence="9" id="KW-1185">Reference proteome</keyword>
<keyword evidence="6 7" id="KW-0472">Membrane</keyword>
<keyword evidence="3 7" id="KW-0812">Transmembrane</keyword>
<comment type="similarity">
    <text evidence="2">Belongs to the INSIG family.</text>
</comment>
<name>A0A8H7GXK6_9ASCO</name>
<evidence type="ECO:0000256" key="5">
    <source>
        <dbReference type="ARBA" id="ARBA00022989"/>
    </source>
</evidence>
<feature type="transmembrane region" description="Helical" evidence="7">
    <location>
        <begin position="263"/>
        <end position="289"/>
    </location>
</feature>
<gene>
    <name evidence="8" type="ORF">HF325_001579</name>
</gene>
<dbReference type="Proteomes" id="UP000649328">
    <property type="component" value="Unassembled WGS sequence"/>
</dbReference>
<keyword evidence="4" id="KW-0256">Endoplasmic reticulum</keyword>
<dbReference type="PANTHER" id="PTHR15301">
    <property type="entry name" value="INSULIN-INDUCED GENE 1"/>
    <property type="match status" value="1"/>
</dbReference>
<evidence type="ECO:0000256" key="6">
    <source>
        <dbReference type="ARBA" id="ARBA00023136"/>
    </source>
</evidence>
<organism evidence="8 9">
    <name type="scientific">Metschnikowia pulcherrima</name>
    <dbReference type="NCBI Taxonomy" id="27326"/>
    <lineage>
        <taxon>Eukaryota</taxon>
        <taxon>Fungi</taxon>
        <taxon>Dikarya</taxon>
        <taxon>Ascomycota</taxon>
        <taxon>Saccharomycotina</taxon>
        <taxon>Pichiomycetes</taxon>
        <taxon>Metschnikowiaceae</taxon>
        <taxon>Metschnikowia</taxon>
    </lineage>
</organism>
<protein>
    <submittedName>
        <fullName evidence="8">Uncharacterized protein</fullName>
    </submittedName>
</protein>
<feature type="transmembrane region" description="Helical" evidence="7">
    <location>
        <begin position="225"/>
        <end position="251"/>
    </location>
</feature>
<keyword evidence="5 7" id="KW-1133">Transmembrane helix</keyword>
<dbReference type="GO" id="GO:0005789">
    <property type="term" value="C:endoplasmic reticulum membrane"/>
    <property type="evidence" value="ECO:0007669"/>
    <property type="project" value="UniProtKB-SubCell"/>
</dbReference>
<feature type="transmembrane region" description="Helical" evidence="7">
    <location>
        <begin position="187"/>
        <end position="204"/>
    </location>
</feature>
<evidence type="ECO:0000313" key="8">
    <source>
        <dbReference type="EMBL" id="KAF8004131.1"/>
    </source>
</evidence>
<evidence type="ECO:0000256" key="7">
    <source>
        <dbReference type="SAM" id="Phobius"/>
    </source>
</evidence>
<reference evidence="8" key="1">
    <citation type="submission" date="2020-10" db="EMBL/GenBank/DDBJ databases">
        <title>The Whole-Genome Sequence of Metschnikowia persimmonesis, a Novel Endophytic Yeast Species Isolated from Medicinal Plant Diospyros kaki Thumb.</title>
        <authorList>
            <person name="Rahmat E."/>
            <person name="Kang Y."/>
        </authorList>
    </citation>
    <scope>NUCLEOTIDE SEQUENCE</scope>
    <source>
        <strain evidence="8">KIOM G15050</strain>
    </source>
</reference>
<comment type="caution">
    <text evidence="8">The sequence shown here is derived from an EMBL/GenBank/DDBJ whole genome shotgun (WGS) entry which is preliminary data.</text>
</comment>
<evidence type="ECO:0000256" key="4">
    <source>
        <dbReference type="ARBA" id="ARBA00022824"/>
    </source>
</evidence>
<dbReference type="PANTHER" id="PTHR15301:SF3">
    <property type="entry name" value="PROTEIN NSG1-RELATED"/>
    <property type="match status" value="1"/>
</dbReference>
<evidence type="ECO:0000313" key="9">
    <source>
        <dbReference type="Proteomes" id="UP000649328"/>
    </source>
</evidence>
<dbReference type="AlphaFoldDB" id="A0A8H7GXK6"/>
<evidence type="ECO:0000256" key="1">
    <source>
        <dbReference type="ARBA" id="ARBA00004477"/>
    </source>
</evidence>
<comment type="subcellular location">
    <subcellularLocation>
        <location evidence="1">Endoplasmic reticulum membrane</location>
        <topology evidence="1">Multi-pass membrane protein</topology>
    </subcellularLocation>
</comment>
<accession>A0A8H7GXK6</accession>
<dbReference type="EMBL" id="JACBPP010000002">
    <property type="protein sequence ID" value="KAF8004131.1"/>
    <property type="molecule type" value="Genomic_DNA"/>
</dbReference>
<dbReference type="Pfam" id="PF07281">
    <property type="entry name" value="INSIG"/>
    <property type="match status" value="1"/>
</dbReference>
<evidence type="ECO:0000256" key="2">
    <source>
        <dbReference type="ARBA" id="ARBA00007475"/>
    </source>
</evidence>
<dbReference type="InterPro" id="IPR025929">
    <property type="entry name" value="INSIG_fam"/>
</dbReference>
<dbReference type="GO" id="GO:0016126">
    <property type="term" value="P:sterol biosynthetic process"/>
    <property type="evidence" value="ECO:0007669"/>
    <property type="project" value="TreeGrafter"/>
</dbReference>
<sequence length="310" mass="34693">MQKTDSVLNLTKPSLYGIYNSSSTNLNLENEEVEEYIDGAKLHIKSEESRPATSRRPSSIERKAPPTSIPVLLFKFMYRVAVVVAAALAYNEVTRNIHTTHVDGNGADINAFLTHFMGSFKPTTMLPSENRLGSMDMIDRLLTLFFEGLALSSIVPALDKYMPSWGTKRVLTLNPDPKHRANLTNDIIRSLIAFLGILYAIRNIEWKSSLQMAMTWTLINPGLWLILDGTLNGFVGSISVAFVGSAVIYMQSGGQFVGDSENLFTIFLFIASFFFCGVIIFGKLGRFFLVSDRWKSTKNTTMENNQDKFE</sequence>
<proteinExistence type="inferred from homology"/>